<keyword evidence="4 8" id="KW-1015">Disulfide bond</keyword>
<dbReference type="Gene3D" id="3.40.30.10">
    <property type="entry name" value="Glutaredoxin"/>
    <property type="match status" value="1"/>
</dbReference>
<dbReference type="SUPFAM" id="SSF52833">
    <property type="entry name" value="Thioredoxin-like"/>
    <property type="match status" value="1"/>
</dbReference>
<dbReference type="AlphaFoldDB" id="A0A4Q0T7Z5"/>
<evidence type="ECO:0000256" key="5">
    <source>
        <dbReference type="ARBA" id="ARBA00023284"/>
    </source>
</evidence>
<evidence type="ECO:0000256" key="6">
    <source>
        <dbReference type="PIRNR" id="PIRNR000077"/>
    </source>
</evidence>
<accession>A0A4Q0T7Z5</accession>
<feature type="domain" description="Thioredoxin" evidence="9">
    <location>
        <begin position="2"/>
        <end position="114"/>
    </location>
</feature>
<dbReference type="InterPro" id="IPR005746">
    <property type="entry name" value="Thioredoxin"/>
</dbReference>
<evidence type="ECO:0000256" key="3">
    <source>
        <dbReference type="ARBA" id="ARBA00022982"/>
    </source>
</evidence>
<evidence type="ECO:0000313" key="10">
    <source>
        <dbReference type="EMBL" id="RXH57731.1"/>
    </source>
</evidence>
<dbReference type="EMBL" id="RDSM01000001">
    <property type="protein sequence ID" value="RXH57731.1"/>
    <property type="molecule type" value="Genomic_DNA"/>
</dbReference>
<keyword evidence="3" id="KW-0249">Electron transport</keyword>
<dbReference type="Proteomes" id="UP000289437">
    <property type="component" value="Unassembled WGS sequence"/>
</dbReference>
<dbReference type="Pfam" id="PF00085">
    <property type="entry name" value="Thioredoxin"/>
    <property type="match status" value="1"/>
</dbReference>
<dbReference type="PRINTS" id="PR00421">
    <property type="entry name" value="THIOREDOXIN"/>
</dbReference>
<dbReference type="GO" id="GO:0015035">
    <property type="term" value="F:protein-disulfide reductase activity"/>
    <property type="evidence" value="ECO:0007669"/>
    <property type="project" value="InterPro"/>
</dbReference>
<evidence type="ECO:0000259" key="9">
    <source>
        <dbReference type="PROSITE" id="PS51352"/>
    </source>
</evidence>
<evidence type="ECO:0000256" key="1">
    <source>
        <dbReference type="ARBA" id="ARBA00008987"/>
    </source>
</evidence>
<proteinExistence type="inferred from homology"/>
<dbReference type="GO" id="GO:0005737">
    <property type="term" value="C:cytoplasm"/>
    <property type="evidence" value="ECO:0007669"/>
    <property type="project" value="TreeGrafter"/>
</dbReference>
<evidence type="ECO:0000256" key="4">
    <source>
        <dbReference type="ARBA" id="ARBA00023157"/>
    </source>
</evidence>
<comment type="similarity">
    <text evidence="1 6">Belongs to the thioredoxin family.</text>
</comment>
<feature type="active site" description="Nucleophile" evidence="7">
    <location>
        <position position="35"/>
    </location>
</feature>
<organism evidence="10 11">
    <name type="scientific">Granulicella sibirica</name>
    <dbReference type="NCBI Taxonomy" id="2479048"/>
    <lineage>
        <taxon>Bacteria</taxon>
        <taxon>Pseudomonadati</taxon>
        <taxon>Acidobacteriota</taxon>
        <taxon>Terriglobia</taxon>
        <taxon>Terriglobales</taxon>
        <taxon>Acidobacteriaceae</taxon>
        <taxon>Granulicella</taxon>
    </lineage>
</organism>
<evidence type="ECO:0000313" key="11">
    <source>
        <dbReference type="Proteomes" id="UP000289437"/>
    </source>
</evidence>
<name>A0A4Q0T7Z5_9BACT</name>
<feature type="active site" description="Nucleophile" evidence="7">
    <location>
        <position position="38"/>
    </location>
</feature>
<dbReference type="PANTHER" id="PTHR45663:SF11">
    <property type="entry name" value="GEO12009P1"/>
    <property type="match status" value="1"/>
</dbReference>
<feature type="site" description="Contributes to redox potential value" evidence="7">
    <location>
        <position position="37"/>
    </location>
</feature>
<evidence type="ECO:0000256" key="2">
    <source>
        <dbReference type="ARBA" id="ARBA00022448"/>
    </source>
</evidence>
<dbReference type="InterPro" id="IPR013766">
    <property type="entry name" value="Thioredoxin_domain"/>
</dbReference>
<feature type="site" description="Deprotonates C-terminal active site Cys" evidence="7">
    <location>
        <position position="29"/>
    </location>
</feature>
<dbReference type="PANTHER" id="PTHR45663">
    <property type="entry name" value="GEO12009P1"/>
    <property type="match status" value="1"/>
</dbReference>
<dbReference type="InterPro" id="IPR036249">
    <property type="entry name" value="Thioredoxin-like_sf"/>
</dbReference>
<keyword evidence="2" id="KW-0813">Transport</keyword>
<reference evidence="11" key="2">
    <citation type="submission" date="2019-02" db="EMBL/GenBank/DDBJ databases">
        <title>Granulicella sibirica sp. nov., a psychrotolerant acidobacterium isolated from an organic soil layer in forested tundra, West Siberia.</title>
        <authorList>
            <person name="Oshkin I.Y."/>
            <person name="Kulichevskaya I.S."/>
            <person name="Rijpstra W.I.C."/>
            <person name="Sinninghe Damste J.S."/>
            <person name="Rakitin A.L."/>
            <person name="Ravin N.V."/>
            <person name="Dedysh S.N."/>
        </authorList>
    </citation>
    <scope>NUCLEOTIDE SEQUENCE [LARGE SCALE GENOMIC DNA]</scope>
    <source>
        <strain evidence="11">AF10</strain>
    </source>
</reference>
<keyword evidence="11" id="KW-1185">Reference proteome</keyword>
<dbReference type="PIRSF" id="PIRSF000077">
    <property type="entry name" value="Thioredoxin"/>
    <property type="match status" value="1"/>
</dbReference>
<dbReference type="PROSITE" id="PS51352">
    <property type="entry name" value="THIOREDOXIN_2"/>
    <property type="match status" value="1"/>
</dbReference>
<comment type="caution">
    <text evidence="10">The sequence shown here is derived from an EMBL/GenBank/DDBJ whole genome shotgun (WGS) entry which is preliminary data.</text>
</comment>
<keyword evidence="5 8" id="KW-0676">Redox-active center</keyword>
<sequence>MSPVGEPLAADQALFDEIVKDSPVPVLVDFWADWCGPCRSAAPEVSRTAADMAGKAVVLKVDTEAHPELAARFQVRGIPNFVVLNKGRTVMQQAGLVGHQQMEQWLRTAAAANVV</sequence>
<evidence type="ECO:0000256" key="7">
    <source>
        <dbReference type="PIRSR" id="PIRSR000077-1"/>
    </source>
</evidence>
<dbReference type="CDD" id="cd02947">
    <property type="entry name" value="TRX_family"/>
    <property type="match status" value="1"/>
</dbReference>
<feature type="disulfide bond" description="Redox-active" evidence="8">
    <location>
        <begin position="35"/>
        <end position="38"/>
    </location>
</feature>
<reference evidence="10 11" key="1">
    <citation type="submission" date="2018-11" db="EMBL/GenBank/DDBJ databases">
        <authorList>
            <person name="Mardanov A.V."/>
            <person name="Ravin N.V."/>
            <person name="Dedysh S.N."/>
        </authorList>
    </citation>
    <scope>NUCLEOTIDE SEQUENCE [LARGE SCALE GENOMIC DNA]</scope>
    <source>
        <strain evidence="10 11">AF10</strain>
    </source>
</reference>
<protein>
    <recommendedName>
        <fullName evidence="6">Thioredoxin</fullName>
    </recommendedName>
</protein>
<gene>
    <name evidence="10" type="ORF">GRAN_1041</name>
</gene>
<evidence type="ECO:0000256" key="8">
    <source>
        <dbReference type="PIRSR" id="PIRSR000077-4"/>
    </source>
</evidence>
<feature type="site" description="Contributes to redox potential value" evidence="7">
    <location>
        <position position="36"/>
    </location>
</feature>